<protein>
    <submittedName>
        <fullName evidence="2">DUF4287 domain-containing protein</fullName>
    </submittedName>
</protein>
<evidence type="ECO:0000313" key="2">
    <source>
        <dbReference type="EMBL" id="MBC3765096.1"/>
    </source>
</evidence>
<evidence type="ECO:0000313" key="3">
    <source>
        <dbReference type="Proteomes" id="UP000601768"/>
    </source>
</evidence>
<feature type="domain" description="DUF5655" evidence="1">
    <location>
        <begin position="74"/>
        <end position="181"/>
    </location>
</feature>
<dbReference type="EMBL" id="JACNEP010000002">
    <property type="protein sequence ID" value="MBC3765096.1"/>
    <property type="molecule type" value="Genomic_DNA"/>
</dbReference>
<gene>
    <name evidence="2" type="ORF">H8B19_04365</name>
</gene>
<comment type="caution">
    <text evidence="2">The sequence shown here is derived from an EMBL/GenBank/DDBJ whole genome shotgun (WGS) entry which is preliminary data.</text>
</comment>
<reference evidence="2" key="2">
    <citation type="submission" date="2020-08" db="EMBL/GenBank/DDBJ databases">
        <authorList>
            <person name="Lai Q."/>
        </authorList>
    </citation>
    <scope>NUCLEOTIDE SEQUENCE</scope>
    <source>
        <strain evidence="2">S27-2</strain>
    </source>
</reference>
<dbReference type="InterPro" id="IPR025629">
    <property type="entry name" value="DUF4287"/>
</dbReference>
<dbReference type="AlphaFoldDB" id="A0A8J6M356"/>
<keyword evidence="3" id="KW-1185">Reference proteome</keyword>
<accession>A0A8J6M356</accession>
<dbReference type="Pfam" id="PF14117">
    <property type="entry name" value="DUF4287"/>
    <property type="match status" value="1"/>
</dbReference>
<evidence type="ECO:0000259" key="1">
    <source>
        <dbReference type="Pfam" id="PF18899"/>
    </source>
</evidence>
<dbReference type="Proteomes" id="UP000601768">
    <property type="component" value="Unassembled WGS sequence"/>
</dbReference>
<reference evidence="2" key="1">
    <citation type="journal article" date="2018" name="Int. J. Syst. Evol. Microbiol.">
        <title>Neptunicella marina gen. nov., sp. nov., isolated from surface seawater.</title>
        <authorList>
            <person name="Liu X."/>
            <person name="Lai Q."/>
            <person name="Du Y."/>
            <person name="Zhang X."/>
            <person name="Liu Z."/>
            <person name="Sun F."/>
            <person name="Shao Z."/>
        </authorList>
    </citation>
    <scope>NUCLEOTIDE SEQUENCE</scope>
    <source>
        <strain evidence="2">S27-2</strain>
    </source>
</reference>
<proteinExistence type="predicted"/>
<organism evidence="2 3">
    <name type="scientific">Neptunicella marina</name>
    <dbReference type="NCBI Taxonomy" id="2125989"/>
    <lineage>
        <taxon>Bacteria</taxon>
        <taxon>Pseudomonadati</taxon>
        <taxon>Pseudomonadota</taxon>
        <taxon>Gammaproteobacteria</taxon>
        <taxon>Alteromonadales</taxon>
        <taxon>Alteromonadaceae</taxon>
        <taxon>Neptunicella</taxon>
    </lineage>
</organism>
<dbReference type="Pfam" id="PF18899">
    <property type="entry name" value="DUF5655"/>
    <property type="match status" value="1"/>
</dbReference>
<dbReference type="InterPro" id="IPR043714">
    <property type="entry name" value="DUF5655"/>
</dbReference>
<sequence length="182" mass="20148">MKNAVNASMLNRTGKTTEQWVDLVKQSGLDLSDQNAVRKWLKSEHSIPQNSQWAIAEAAALGAGWTPPTLEQQIDAQYTGKKAQFRETFAQLRDVIMQLGDDVSVEGRAGYIPFSRKRQFVAIAVTQNRLDLGLRFTDAPDSPLLQPCSAPGQSTHKICIRAGEKIHIDITKLIQLAYSQNG</sequence>
<name>A0A8J6M356_9ALTE</name>